<evidence type="ECO:0008006" key="2">
    <source>
        <dbReference type="Google" id="ProtNLM"/>
    </source>
</evidence>
<proteinExistence type="predicted"/>
<gene>
    <name evidence="1" type="ORF">EANT1437_LOCUS14560</name>
</gene>
<dbReference type="EMBL" id="HBHI01028442">
    <property type="protein sequence ID" value="CAD9698377.1"/>
    <property type="molecule type" value="Transcribed_RNA"/>
</dbReference>
<sequence length="229" mass="25823">MCVPSLQMDECGIYTVKETNIYVKPAMLIPARNAEGLITALHTKPDDNASAKYMWVSSNKSFKLPPNDNFPLFCCYYDWSPGKTVALVEGGLKAYVFAHLAARMKVIGAAGGQFWQSHHELIGTLVRWNAQEVILFPDAGSIVNRCVVLDYFRTFDLVSKIDVKIKIAWWGQEEKTDDLDPDDVLKSLSQVELTKLSLLSVCEFWAFVPGEIRRNLLEGKHKHVFPVLT</sequence>
<dbReference type="AlphaFoldDB" id="A0A7S2SH99"/>
<name>A0A7S2SH99_9STRA</name>
<evidence type="ECO:0000313" key="1">
    <source>
        <dbReference type="EMBL" id="CAD9698377.1"/>
    </source>
</evidence>
<reference evidence="1" key="1">
    <citation type="submission" date="2021-01" db="EMBL/GenBank/DDBJ databases">
        <authorList>
            <person name="Corre E."/>
            <person name="Pelletier E."/>
            <person name="Niang G."/>
            <person name="Scheremetjew M."/>
            <person name="Finn R."/>
            <person name="Kale V."/>
            <person name="Holt S."/>
            <person name="Cochrane G."/>
            <person name="Meng A."/>
            <person name="Brown T."/>
            <person name="Cohen L."/>
        </authorList>
    </citation>
    <scope>NUCLEOTIDE SEQUENCE</scope>
    <source>
        <strain evidence="1">CCMP1452</strain>
    </source>
</reference>
<accession>A0A7S2SH99</accession>
<protein>
    <recommendedName>
        <fullName evidence="2">DUF3854 domain-containing protein</fullName>
    </recommendedName>
</protein>
<organism evidence="1">
    <name type="scientific">Eucampia antarctica</name>
    <dbReference type="NCBI Taxonomy" id="49252"/>
    <lineage>
        <taxon>Eukaryota</taxon>
        <taxon>Sar</taxon>
        <taxon>Stramenopiles</taxon>
        <taxon>Ochrophyta</taxon>
        <taxon>Bacillariophyta</taxon>
        <taxon>Mediophyceae</taxon>
        <taxon>Biddulphiophycidae</taxon>
        <taxon>Hemiaulales</taxon>
        <taxon>Hemiaulaceae</taxon>
        <taxon>Eucampia</taxon>
    </lineage>
</organism>